<dbReference type="EMBL" id="LT598462">
    <property type="protein sequence ID" value="SCU77465.1"/>
    <property type="molecule type" value="Genomic_DNA"/>
</dbReference>
<gene>
    <name evidence="2" type="ORF">LAMI_0A01244G</name>
</gene>
<organism evidence="2 3">
    <name type="scientific">Lachancea mirantina</name>
    <dbReference type="NCBI Taxonomy" id="1230905"/>
    <lineage>
        <taxon>Eukaryota</taxon>
        <taxon>Fungi</taxon>
        <taxon>Dikarya</taxon>
        <taxon>Ascomycota</taxon>
        <taxon>Saccharomycotina</taxon>
        <taxon>Saccharomycetes</taxon>
        <taxon>Saccharomycetales</taxon>
        <taxon>Saccharomycetaceae</taxon>
        <taxon>Lachancea</taxon>
    </lineage>
</organism>
<dbReference type="OrthoDB" id="4057244at2759"/>
<dbReference type="AlphaFoldDB" id="A0A1G4ILJ7"/>
<keyword evidence="1" id="KW-0812">Transmembrane</keyword>
<proteinExistence type="predicted"/>
<keyword evidence="1" id="KW-0472">Membrane</keyword>
<reference evidence="2 3" key="1">
    <citation type="submission" date="2016-03" db="EMBL/GenBank/DDBJ databases">
        <authorList>
            <person name="Devillers H."/>
        </authorList>
    </citation>
    <scope>NUCLEOTIDE SEQUENCE [LARGE SCALE GENOMIC DNA]</scope>
    <source>
        <strain evidence="2">CBS 11717</strain>
    </source>
</reference>
<evidence type="ECO:0000313" key="3">
    <source>
        <dbReference type="Proteomes" id="UP000191024"/>
    </source>
</evidence>
<keyword evidence="1" id="KW-1133">Transmembrane helix</keyword>
<dbReference type="Proteomes" id="UP000191024">
    <property type="component" value="Chromosome A"/>
</dbReference>
<sequence>MRSERWWLQWKPVAPCRRWNCKWIRGNLRELQCGYARSHIYAGRNSSLSPHALGMGKTLWRYFNAPGNVMFVTTNIVTLAGIICYSTLTSIGRENSMNMCDLEPQDGLVAESPLKRYSEGEIRLGDNKSPASSIAQHVKMSLCHLFYSYYMCRDVANGRHGDDVEDVSEWMKEVRAIQNEIPTISDKMNVPPATFYHVWKQEFVALLGNLNRSQQFHMPDWRQYPKDLQAVCFLIYHSDLRTLGDFIKVYNDVPYRSLRTLLRAWLYDNSHLFKVTNDIDNEQFYSRLLRASVPDSPLFSKYASIILDPSNPRRRVFFNNRLREGTPTAALGTIVEVLNGLKGNAQDAFCTTARNDAVIRLISMIRADCIMARNKRGRNEVRILLFQGSVDEIQQKRASSDERKACYRLVSEDARVMRVLNSLSELKNE</sequence>
<protein>
    <submittedName>
        <fullName evidence="2">LAMI_0A01244g1_1</fullName>
    </submittedName>
</protein>
<feature type="transmembrane region" description="Helical" evidence="1">
    <location>
        <begin position="69"/>
        <end position="88"/>
    </location>
</feature>
<name>A0A1G4ILJ7_9SACH</name>
<dbReference type="STRING" id="1230905.A0A1G4ILJ7"/>
<keyword evidence="3" id="KW-1185">Reference proteome</keyword>
<evidence type="ECO:0000313" key="2">
    <source>
        <dbReference type="EMBL" id="SCU77465.1"/>
    </source>
</evidence>
<accession>A0A1G4ILJ7</accession>
<evidence type="ECO:0000256" key="1">
    <source>
        <dbReference type="SAM" id="Phobius"/>
    </source>
</evidence>